<dbReference type="Pfam" id="PF03992">
    <property type="entry name" value="ABM"/>
    <property type="match status" value="1"/>
</dbReference>
<protein>
    <recommendedName>
        <fullName evidence="2">ABM domain-containing protein</fullName>
    </recommendedName>
</protein>
<dbReference type="EMBL" id="BAABGT010000069">
    <property type="protein sequence ID" value="GAA4551961.1"/>
    <property type="molecule type" value="Genomic_DNA"/>
</dbReference>
<dbReference type="PANTHER" id="PTHR33336:SF3">
    <property type="entry name" value="ABM DOMAIN-CONTAINING PROTEIN"/>
    <property type="match status" value="1"/>
</dbReference>
<gene>
    <name evidence="3" type="ORF">GCM10023175_44800</name>
</gene>
<organism evidence="3 4">
    <name type="scientific">Pseudonocardia xishanensis</name>
    <dbReference type="NCBI Taxonomy" id="630995"/>
    <lineage>
        <taxon>Bacteria</taxon>
        <taxon>Bacillati</taxon>
        <taxon>Actinomycetota</taxon>
        <taxon>Actinomycetes</taxon>
        <taxon>Pseudonocardiales</taxon>
        <taxon>Pseudonocardiaceae</taxon>
        <taxon>Pseudonocardia</taxon>
    </lineage>
</organism>
<dbReference type="PANTHER" id="PTHR33336">
    <property type="entry name" value="QUINOL MONOOXYGENASE YGIN-RELATED"/>
    <property type="match status" value="1"/>
</dbReference>
<dbReference type="Proteomes" id="UP001501598">
    <property type="component" value="Unassembled WGS sequence"/>
</dbReference>
<dbReference type="InterPro" id="IPR007138">
    <property type="entry name" value="ABM_dom"/>
</dbReference>
<feature type="domain" description="ABM" evidence="2">
    <location>
        <begin position="48"/>
        <end position="136"/>
    </location>
</feature>
<evidence type="ECO:0000313" key="3">
    <source>
        <dbReference type="EMBL" id="GAA4551961.1"/>
    </source>
</evidence>
<dbReference type="InterPro" id="IPR050744">
    <property type="entry name" value="AI-2_Isomerase_LsrG"/>
</dbReference>
<dbReference type="Gene3D" id="3.30.70.100">
    <property type="match status" value="1"/>
</dbReference>
<dbReference type="InterPro" id="IPR011008">
    <property type="entry name" value="Dimeric_a/b-barrel"/>
</dbReference>
<evidence type="ECO:0000313" key="4">
    <source>
        <dbReference type="Proteomes" id="UP001501598"/>
    </source>
</evidence>
<dbReference type="PROSITE" id="PS51725">
    <property type="entry name" value="ABM"/>
    <property type="match status" value="1"/>
</dbReference>
<dbReference type="SUPFAM" id="SSF54909">
    <property type="entry name" value="Dimeric alpha+beta barrel"/>
    <property type="match status" value="1"/>
</dbReference>
<evidence type="ECO:0000256" key="1">
    <source>
        <dbReference type="SAM" id="MobiDB-lite"/>
    </source>
</evidence>
<reference evidence="4" key="1">
    <citation type="journal article" date="2019" name="Int. J. Syst. Evol. Microbiol.">
        <title>The Global Catalogue of Microorganisms (GCM) 10K type strain sequencing project: providing services to taxonomists for standard genome sequencing and annotation.</title>
        <authorList>
            <consortium name="The Broad Institute Genomics Platform"/>
            <consortium name="The Broad Institute Genome Sequencing Center for Infectious Disease"/>
            <person name="Wu L."/>
            <person name="Ma J."/>
        </authorList>
    </citation>
    <scope>NUCLEOTIDE SEQUENCE [LARGE SCALE GENOMIC DNA]</scope>
    <source>
        <strain evidence="4">JCM 17906</strain>
    </source>
</reference>
<comment type="caution">
    <text evidence="3">The sequence shown here is derived from an EMBL/GenBank/DDBJ whole genome shotgun (WGS) entry which is preliminary data.</text>
</comment>
<sequence length="153" mass="17038">MRAVCQRGFRPAETRPGLRHRAGPVDGRLGPPTPDRPGYEHAQGAVVILIVLKASIKPEKREEWLKGITEYTAAVRSEPGNVSFDFYENAQDSNEFVIVETFADGDAGSAHVQTEHAQNFFPWMGGVVSRRPSINYQDLDGDAWNEMAEVEPR</sequence>
<name>A0ABP8RWU8_9PSEU</name>
<accession>A0ABP8RWU8</accession>
<evidence type="ECO:0000259" key="2">
    <source>
        <dbReference type="PROSITE" id="PS51725"/>
    </source>
</evidence>
<feature type="region of interest" description="Disordered" evidence="1">
    <location>
        <begin position="1"/>
        <end position="38"/>
    </location>
</feature>
<keyword evidence="4" id="KW-1185">Reference proteome</keyword>
<proteinExistence type="predicted"/>